<evidence type="ECO:0000256" key="1">
    <source>
        <dbReference type="SAM" id="Phobius"/>
    </source>
</evidence>
<dbReference type="Proteomes" id="UP000324222">
    <property type="component" value="Unassembled WGS sequence"/>
</dbReference>
<proteinExistence type="predicted"/>
<evidence type="ECO:0000313" key="3">
    <source>
        <dbReference type="Proteomes" id="UP000324222"/>
    </source>
</evidence>
<accession>A0A5B7JJB6</accession>
<protein>
    <submittedName>
        <fullName evidence="2">Uncharacterized protein</fullName>
    </submittedName>
</protein>
<organism evidence="2 3">
    <name type="scientific">Portunus trituberculatus</name>
    <name type="common">Swimming crab</name>
    <name type="synonym">Neptunus trituberculatus</name>
    <dbReference type="NCBI Taxonomy" id="210409"/>
    <lineage>
        <taxon>Eukaryota</taxon>
        <taxon>Metazoa</taxon>
        <taxon>Ecdysozoa</taxon>
        <taxon>Arthropoda</taxon>
        <taxon>Crustacea</taxon>
        <taxon>Multicrustacea</taxon>
        <taxon>Malacostraca</taxon>
        <taxon>Eumalacostraca</taxon>
        <taxon>Eucarida</taxon>
        <taxon>Decapoda</taxon>
        <taxon>Pleocyemata</taxon>
        <taxon>Brachyura</taxon>
        <taxon>Eubrachyura</taxon>
        <taxon>Portunoidea</taxon>
        <taxon>Portunidae</taxon>
        <taxon>Portuninae</taxon>
        <taxon>Portunus</taxon>
    </lineage>
</organism>
<keyword evidence="3" id="KW-1185">Reference proteome</keyword>
<comment type="caution">
    <text evidence="2">The sequence shown here is derived from an EMBL/GenBank/DDBJ whole genome shotgun (WGS) entry which is preliminary data.</text>
</comment>
<gene>
    <name evidence="2" type="ORF">E2C01_089833</name>
</gene>
<keyword evidence="1" id="KW-1133">Transmembrane helix</keyword>
<sequence length="66" mass="7399">MAGVKSKEFTHAYTFTDIHVYFFCLVVFTASVSSEVVRCNRVLVDTDALGVDVARLRKRSAVQEQS</sequence>
<dbReference type="AlphaFoldDB" id="A0A5B7JJB6"/>
<dbReference type="EMBL" id="VSRR010099438">
    <property type="protein sequence ID" value="MPC94655.1"/>
    <property type="molecule type" value="Genomic_DNA"/>
</dbReference>
<keyword evidence="1" id="KW-0812">Transmembrane</keyword>
<feature type="transmembrane region" description="Helical" evidence="1">
    <location>
        <begin position="12"/>
        <end position="32"/>
    </location>
</feature>
<reference evidence="2 3" key="1">
    <citation type="submission" date="2019-05" db="EMBL/GenBank/DDBJ databases">
        <title>Another draft genome of Portunus trituberculatus and its Hox gene families provides insights of decapod evolution.</title>
        <authorList>
            <person name="Jeong J.-H."/>
            <person name="Song I."/>
            <person name="Kim S."/>
            <person name="Choi T."/>
            <person name="Kim D."/>
            <person name="Ryu S."/>
            <person name="Kim W."/>
        </authorList>
    </citation>
    <scope>NUCLEOTIDE SEQUENCE [LARGE SCALE GENOMIC DNA]</scope>
    <source>
        <tissue evidence="2">Muscle</tissue>
    </source>
</reference>
<keyword evidence="1" id="KW-0472">Membrane</keyword>
<name>A0A5B7JJB6_PORTR</name>
<evidence type="ECO:0000313" key="2">
    <source>
        <dbReference type="EMBL" id="MPC94655.1"/>
    </source>
</evidence>